<dbReference type="Pfam" id="PF01381">
    <property type="entry name" value="HTH_3"/>
    <property type="match status" value="1"/>
</dbReference>
<dbReference type="CDD" id="cd00093">
    <property type="entry name" value="HTH_XRE"/>
    <property type="match status" value="1"/>
</dbReference>
<comment type="caution">
    <text evidence="5">The sequence shown here is derived from an EMBL/GenBank/DDBJ whole genome shotgun (WGS) entry which is preliminary data.</text>
</comment>
<dbReference type="Proteomes" id="UP000029733">
    <property type="component" value="Unassembled WGS sequence"/>
</dbReference>
<dbReference type="SMART" id="SM00530">
    <property type="entry name" value="HTH_XRE"/>
    <property type="match status" value="1"/>
</dbReference>
<evidence type="ECO:0000313" key="6">
    <source>
        <dbReference type="Proteomes" id="UP000029733"/>
    </source>
</evidence>
<dbReference type="InterPro" id="IPR039418">
    <property type="entry name" value="LexA-like"/>
</dbReference>
<dbReference type="Pfam" id="PF00717">
    <property type="entry name" value="Peptidase_S24"/>
    <property type="match status" value="1"/>
</dbReference>
<keyword evidence="2" id="KW-0238">DNA-binding</keyword>
<dbReference type="GO" id="GO:0003677">
    <property type="term" value="F:DNA binding"/>
    <property type="evidence" value="ECO:0007669"/>
    <property type="project" value="UniProtKB-KW"/>
</dbReference>
<dbReference type="InterPro" id="IPR015927">
    <property type="entry name" value="Peptidase_S24_S26A/B/C"/>
</dbReference>
<evidence type="ECO:0000256" key="3">
    <source>
        <dbReference type="ARBA" id="ARBA00023163"/>
    </source>
</evidence>
<dbReference type="InterPro" id="IPR010982">
    <property type="entry name" value="Lambda_DNA-bd_dom_sf"/>
</dbReference>
<organism evidence="5 6">
    <name type="scientific">Helicobacter jaachi</name>
    <dbReference type="NCBI Taxonomy" id="1677920"/>
    <lineage>
        <taxon>Bacteria</taxon>
        <taxon>Pseudomonadati</taxon>
        <taxon>Campylobacterota</taxon>
        <taxon>Epsilonproteobacteria</taxon>
        <taxon>Campylobacterales</taxon>
        <taxon>Helicobacteraceae</taxon>
        <taxon>Helicobacter</taxon>
    </lineage>
</organism>
<sequence>MIRELREERGITQIELAERIGVSERTIRRYEQEEDIIQIGILKKILKALNANDVKDVFLAETDKHTHQEFPSSSLIKANSQNLHDFYTIPKLNIKASAGGGNEIIELESYESGEVICIDKAFFKTPQSIGNRINKMRIIQVDGYSMIPMLLPDSWVIFEEDSAWKGDGLYVLNYDNELMVKLLQKLPNGDIDIISANKDYRSYRIECDTQTIVCIIGKVLRAII</sequence>
<keyword evidence="3" id="KW-0804">Transcription</keyword>
<evidence type="ECO:0000256" key="2">
    <source>
        <dbReference type="ARBA" id="ARBA00023125"/>
    </source>
</evidence>
<dbReference type="STRING" id="1677920.LS71_05575"/>
<dbReference type="PROSITE" id="PS50943">
    <property type="entry name" value="HTH_CROC1"/>
    <property type="match status" value="1"/>
</dbReference>
<dbReference type="PANTHER" id="PTHR40661:SF3">
    <property type="entry name" value="FELS-1 PROPHAGE TRANSCRIPTIONAL REGULATOR"/>
    <property type="match status" value="1"/>
</dbReference>
<accession>A0A4U8TCG1</accession>
<dbReference type="InterPro" id="IPR036286">
    <property type="entry name" value="LexA/Signal_pep-like_sf"/>
</dbReference>
<dbReference type="SUPFAM" id="SSF47413">
    <property type="entry name" value="lambda repressor-like DNA-binding domains"/>
    <property type="match status" value="1"/>
</dbReference>
<feature type="domain" description="HTH cro/C1-type" evidence="4">
    <location>
        <begin position="2"/>
        <end position="57"/>
    </location>
</feature>
<evidence type="ECO:0000259" key="4">
    <source>
        <dbReference type="PROSITE" id="PS50943"/>
    </source>
</evidence>
<dbReference type="AlphaFoldDB" id="A0A4U8TCG1"/>
<dbReference type="InterPro" id="IPR001387">
    <property type="entry name" value="Cro/C1-type_HTH"/>
</dbReference>
<dbReference type="PANTHER" id="PTHR40661">
    <property type="match status" value="1"/>
</dbReference>
<dbReference type="SUPFAM" id="SSF51306">
    <property type="entry name" value="LexA/Signal peptidase"/>
    <property type="match status" value="1"/>
</dbReference>
<dbReference type="CDD" id="cd06529">
    <property type="entry name" value="S24_LexA-like"/>
    <property type="match status" value="1"/>
</dbReference>
<evidence type="ECO:0000256" key="1">
    <source>
        <dbReference type="ARBA" id="ARBA00023015"/>
    </source>
</evidence>
<gene>
    <name evidence="5" type="ORF">LS71_002640</name>
</gene>
<name>A0A4U8TCG1_9HELI</name>
<keyword evidence="6" id="KW-1185">Reference proteome</keyword>
<dbReference type="Gene3D" id="2.10.109.10">
    <property type="entry name" value="Umud Fragment, subunit A"/>
    <property type="match status" value="1"/>
</dbReference>
<dbReference type="RefSeq" id="WP_034354825.1">
    <property type="nucleotide sequence ID" value="NZ_JRPR02000001.1"/>
</dbReference>
<reference evidence="5 6" key="1">
    <citation type="journal article" date="2014" name="Genome Announc.">
        <title>Draft genome sequences of eight enterohepatic helicobacter species isolated from both laboratory and wild rodents.</title>
        <authorList>
            <person name="Sheh A."/>
            <person name="Shen Z."/>
            <person name="Fox J.G."/>
        </authorList>
    </citation>
    <scope>NUCLEOTIDE SEQUENCE [LARGE SCALE GENOMIC DNA]</scope>
    <source>
        <strain evidence="5 6">MIT 09-6949</strain>
    </source>
</reference>
<dbReference type="OrthoDB" id="3831186at2"/>
<proteinExistence type="predicted"/>
<keyword evidence="1" id="KW-0805">Transcription regulation</keyword>
<protein>
    <submittedName>
        <fullName evidence="5">Helix-turn-helix domain-containing protein</fullName>
    </submittedName>
</protein>
<dbReference type="Gene3D" id="1.10.260.40">
    <property type="entry name" value="lambda repressor-like DNA-binding domains"/>
    <property type="match status" value="1"/>
</dbReference>
<evidence type="ECO:0000313" key="5">
    <source>
        <dbReference type="EMBL" id="TLD97656.1"/>
    </source>
</evidence>
<dbReference type="EMBL" id="JRPR02000001">
    <property type="protein sequence ID" value="TLD97656.1"/>
    <property type="molecule type" value="Genomic_DNA"/>
</dbReference>